<dbReference type="NCBIfam" id="TIGR00250">
    <property type="entry name" value="RNAse_H_YqgF"/>
    <property type="match status" value="1"/>
</dbReference>
<dbReference type="PANTHER" id="PTHR33317:SF4">
    <property type="entry name" value="POLYNUCLEOTIDYL TRANSFERASE, RIBONUCLEASE H-LIKE SUPERFAMILY PROTEIN"/>
    <property type="match status" value="1"/>
</dbReference>
<evidence type="ECO:0000313" key="9">
    <source>
        <dbReference type="Proteomes" id="UP000252355"/>
    </source>
</evidence>
<dbReference type="GO" id="GO:0005829">
    <property type="term" value="C:cytosol"/>
    <property type="evidence" value="ECO:0007669"/>
    <property type="project" value="TreeGrafter"/>
</dbReference>
<evidence type="ECO:0000256" key="1">
    <source>
        <dbReference type="ARBA" id="ARBA00022490"/>
    </source>
</evidence>
<dbReference type="GO" id="GO:0000967">
    <property type="term" value="P:rRNA 5'-end processing"/>
    <property type="evidence" value="ECO:0007669"/>
    <property type="project" value="UniProtKB-UniRule"/>
</dbReference>
<comment type="subcellular location">
    <subcellularLocation>
        <location evidence="5">Cytoplasm</location>
    </subcellularLocation>
</comment>
<dbReference type="Pfam" id="PF03652">
    <property type="entry name" value="RuvX"/>
    <property type="match status" value="1"/>
</dbReference>
<proteinExistence type="inferred from homology"/>
<keyword evidence="2 5" id="KW-0690">Ribosome biogenesis</keyword>
<evidence type="ECO:0000256" key="6">
    <source>
        <dbReference type="SAM" id="MobiDB-lite"/>
    </source>
</evidence>
<accession>A0A367ZBD3</accession>
<dbReference type="InterPro" id="IPR005227">
    <property type="entry name" value="YqgF"/>
</dbReference>
<evidence type="ECO:0000259" key="7">
    <source>
        <dbReference type="SMART" id="SM00732"/>
    </source>
</evidence>
<dbReference type="EC" id="3.1.-.-" evidence="5"/>
<organism evidence="8 9">
    <name type="scientific">Candidatus Ozemobacter sibiricus</name>
    <dbReference type="NCBI Taxonomy" id="2268124"/>
    <lineage>
        <taxon>Bacteria</taxon>
        <taxon>Candidatus Ozemobacteria</taxon>
        <taxon>Candidatus Ozemobacterales</taxon>
        <taxon>Candidatus Ozemobacteraceae</taxon>
        <taxon>Candidatus Ozemobacter</taxon>
    </lineage>
</organism>
<dbReference type="GO" id="GO:0004518">
    <property type="term" value="F:nuclease activity"/>
    <property type="evidence" value="ECO:0007669"/>
    <property type="project" value="UniProtKB-KW"/>
</dbReference>
<dbReference type="SMART" id="SM00732">
    <property type="entry name" value="YqgFc"/>
    <property type="match status" value="1"/>
</dbReference>
<name>A0A367ZBD3_9BACT</name>
<evidence type="ECO:0000256" key="4">
    <source>
        <dbReference type="ARBA" id="ARBA00022801"/>
    </source>
</evidence>
<evidence type="ECO:0000313" key="8">
    <source>
        <dbReference type="EMBL" id="RCK74621.1"/>
    </source>
</evidence>
<dbReference type="GO" id="GO:0016788">
    <property type="term" value="F:hydrolase activity, acting on ester bonds"/>
    <property type="evidence" value="ECO:0007669"/>
    <property type="project" value="UniProtKB-UniRule"/>
</dbReference>
<dbReference type="InterPro" id="IPR006641">
    <property type="entry name" value="YqgF/RNaseH-like_dom"/>
</dbReference>
<keyword evidence="3 5" id="KW-0540">Nuclease</keyword>
<evidence type="ECO:0000256" key="2">
    <source>
        <dbReference type="ARBA" id="ARBA00022517"/>
    </source>
</evidence>
<protein>
    <recommendedName>
        <fullName evidence="5">Putative pre-16S rRNA nuclease</fullName>
        <ecNumber evidence="5">3.1.-.-</ecNumber>
    </recommendedName>
</protein>
<feature type="domain" description="YqgF/RNase H-like" evidence="7">
    <location>
        <begin position="57"/>
        <end position="155"/>
    </location>
</feature>
<dbReference type="PANTHER" id="PTHR33317">
    <property type="entry name" value="POLYNUCLEOTIDYL TRANSFERASE, RIBONUCLEASE H-LIKE SUPERFAMILY PROTEIN"/>
    <property type="match status" value="1"/>
</dbReference>
<gene>
    <name evidence="8" type="ORF">OZSIB_0108</name>
</gene>
<dbReference type="Proteomes" id="UP000252355">
    <property type="component" value="Unassembled WGS sequence"/>
</dbReference>
<reference evidence="8 9" key="1">
    <citation type="submission" date="2018-05" db="EMBL/GenBank/DDBJ databases">
        <title>A metagenomic window into the 2 km-deep terrestrial subsurface aquifer revealed taxonomically and functionally diverse microbial community comprising novel uncultured bacterial lineages.</title>
        <authorList>
            <person name="Kadnikov V.V."/>
            <person name="Mardanov A.V."/>
            <person name="Beletsky A.V."/>
            <person name="Banks D."/>
            <person name="Pimenov N.V."/>
            <person name="Frank Y.A."/>
            <person name="Karnachuk O.V."/>
            <person name="Ravin N.V."/>
        </authorList>
    </citation>
    <scope>NUCLEOTIDE SEQUENCE [LARGE SCALE GENOMIC DNA]</scope>
    <source>
        <strain evidence="8">BY5</strain>
    </source>
</reference>
<feature type="compositionally biased region" description="Low complexity" evidence="6">
    <location>
        <begin position="29"/>
        <end position="47"/>
    </location>
</feature>
<comment type="similarity">
    <text evidence="5">Belongs to the YqgF HJR family.</text>
</comment>
<dbReference type="CDD" id="cd16964">
    <property type="entry name" value="YqgF"/>
    <property type="match status" value="1"/>
</dbReference>
<dbReference type="HAMAP" id="MF_00651">
    <property type="entry name" value="Nuclease_YqgF"/>
    <property type="match status" value="1"/>
</dbReference>
<dbReference type="EMBL" id="QOQW01000043">
    <property type="protein sequence ID" value="RCK74621.1"/>
    <property type="molecule type" value="Genomic_DNA"/>
</dbReference>
<dbReference type="InterPro" id="IPR012337">
    <property type="entry name" value="RNaseH-like_sf"/>
</dbReference>
<dbReference type="InterPro" id="IPR037027">
    <property type="entry name" value="YqgF/RNaseH-like_dom_sf"/>
</dbReference>
<dbReference type="Gene3D" id="3.30.420.140">
    <property type="entry name" value="YqgF/RNase H-like domain"/>
    <property type="match status" value="1"/>
</dbReference>
<sequence>MAGPAGPADLVEPHAAIAPRGVRGPTVRAAPAAPPASADSAGLSGPLDPGQPKTAPMKFVALDIGHKRIGVATCDRLEIAASPHSVIPAGKEAPAQVAALVAAEGAEGVVVGWPVSLDGRENDNCRLVEAFLARLRPLLSVPVELVDERFTTRLAEASLIEVGMRREQRRERRDAVSASLILQSFLEARRHRAPRGPSSASEGG</sequence>
<evidence type="ECO:0000256" key="3">
    <source>
        <dbReference type="ARBA" id="ARBA00022722"/>
    </source>
</evidence>
<dbReference type="AlphaFoldDB" id="A0A367ZBD3"/>
<evidence type="ECO:0000256" key="5">
    <source>
        <dbReference type="HAMAP-Rule" id="MF_00651"/>
    </source>
</evidence>
<dbReference type="SUPFAM" id="SSF53098">
    <property type="entry name" value="Ribonuclease H-like"/>
    <property type="match status" value="1"/>
</dbReference>
<keyword evidence="4 5" id="KW-0378">Hydrolase</keyword>
<keyword evidence="1 5" id="KW-0963">Cytoplasm</keyword>
<comment type="function">
    <text evidence="5">Could be a nuclease involved in processing of the 5'-end of pre-16S rRNA.</text>
</comment>
<feature type="region of interest" description="Disordered" evidence="6">
    <location>
        <begin position="1"/>
        <end position="54"/>
    </location>
</feature>
<comment type="caution">
    <text evidence="8">The sequence shown here is derived from an EMBL/GenBank/DDBJ whole genome shotgun (WGS) entry which is preliminary data.</text>
</comment>